<reference evidence="2" key="1">
    <citation type="submission" date="2022-03" db="EMBL/GenBank/DDBJ databases">
        <authorList>
            <person name="Tunstrom K."/>
        </authorList>
    </citation>
    <scope>NUCLEOTIDE SEQUENCE</scope>
</reference>
<name>A0AAU9TFU6_EUPED</name>
<evidence type="ECO:0000313" key="2">
    <source>
        <dbReference type="EMBL" id="CAH2085945.1"/>
    </source>
</evidence>
<accession>A0AAU9TFU6</accession>
<evidence type="ECO:0000313" key="3">
    <source>
        <dbReference type="Proteomes" id="UP001153954"/>
    </source>
</evidence>
<organism evidence="2 3">
    <name type="scientific">Euphydryas editha</name>
    <name type="common">Edith's checkerspot</name>
    <dbReference type="NCBI Taxonomy" id="104508"/>
    <lineage>
        <taxon>Eukaryota</taxon>
        <taxon>Metazoa</taxon>
        <taxon>Ecdysozoa</taxon>
        <taxon>Arthropoda</taxon>
        <taxon>Hexapoda</taxon>
        <taxon>Insecta</taxon>
        <taxon>Pterygota</taxon>
        <taxon>Neoptera</taxon>
        <taxon>Endopterygota</taxon>
        <taxon>Lepidoptera</taxon>
        <taxon>Glossata</taxon>
        <taxon>Ditrysia</taxon>
        <taxon>Papilionoidea</taxon>
        <taxon>Nymphalidae</taxon>
        <taxon>Nymphalinae</taxon>
        <taxon>Euphydryas</taxon>
    </lineage>
</organism>
<keyword evidence="1" id="KW-0732">Signal</keyword>
<keyword evidence="3" id="KW-1185">Reference proteome</keyword>
<sequence length="235" mass="27966">MLLNLYCILFIITLFRSFKCETTESTDTVTLLQIYKNYINASHDLDKSDRSILKTWSEDFQIQLVNVTTHYRLEMTRHKEHSFMINTNSKWKECVDLHKEEVDKIERAYYVDESKCLKVANAEEKSKRRAVYQMEKEIKKWRKSYKYLQHQCKLNNPDNEEAAGVCLVEYMQNDNYHLTFQRLILLKLQSMSDLYSQIVSSLSNCEGCLKKTLSNYVNDVRSLMDNLKRCYNIKS</sequence>
<dbReference type="EMBL" id="CAKOGL010000004">
    <property type="protein sequence ID" value="CAH2085945.1"/>
    <property type="molecule type" value="Genomic_DNA"/>
</dbReference>
<gene>
    <name evidence="2" type="ORF">EEDITHA_LOCUS2376</name>
</gene>
<dbReference type="Proteomes" id="UP001153954">
    <property type="component" value="Unassembled WGS sequence"/>
</dbReference>
<feature type="chain" id="PRO_5043572135" evidence="1">
    <location>
        <begin position="21"/>
        <end position="235"/>
    </location>
</feature>
<feature type="signal peptide" evidence="1">
    <location>
        <begin position="1"/>
        <end position="20"/>
    </location>
</feature>
<dbReference type="AlphaFoldDB" id="A0AAU9TFU6"/>
<proteinExistence type="predicted"/>
<evidence type="ECO:0000256" key="1">
    <source>
        <dbReference type="SAM" id="SignalP"/>
    </source>
</evidence>
<protein>
    <submittedName>
        <fullName evidence="2">Uncharacterized protein</fullName>
    </submittedName>
</protein>
<comment type="caution">
    <text evidence="2">The sequence shown here is derived from an EMBL/GenBank/DDBJ whole genome shotgun (WGS) entry which is preliminary data.</text>
</comment>